<sequence length="366" mass="43198">MKNKYITPEQFRIQLICNILEKGASLKKIKNDVNDKLRENNLKQYSNRIYSEDIRKIREGDFDYIGKDKKEQTFSVIYYVSLDQYRFEEDTPFPKFSLLDENERLTVPFLKGILKPYESLPAVGKILNELNEIFDLTEEEIKSSAAVVVTKPIIHNSEKVHENIIKILEHIKNKNCVEFMYTTVHNLNDKLSASFMCEIIPLQIKLHENLYYLIGQNIKKENRIVNFRIDKIKGSIDAIEDEETGELKKFNSIDIKSLNLEQYFKNVIGVWCYSEKDKTETIKIKFRDWAASYILAQPLHDSQKIIRDFYKVEFGEKVFDEIIISIDTRLSPEFDNDNNRKKTILERSNELAFLLGRFREFCEVIE</sequence>
<proteinExistence type="predicted"/>
<gene>
    <name evidence="1" type="ORF">GCM10022389_20670</name>
</gene>
<reference evidence="2" key="1">
    <citation type="journal article" date="2019" name="Int. J. Syst. Evol. Microbiol.">
        <title>The Global Catalogue of Microorganisms (GCM) 10K type strain sequencing project: providing services to taxonomists for standard genome sequencing and annotation.</title>
        <authorList>
            <consortium name="The Broad Institute Genomics Platform"/>
            <consortium name="The Broad Institute Genome Sequencing Center for Infectious Disease"/>
            <person name="Wu L."/>
            <person name="Ma J."/>
        </authorList>
    </citation>
    <scope>NUCLEOTIDE SEQUENCE [LARGE SCALE GENOMIC DNA]</scope>
    <source>
        <strain evidence="2">JCM 17069</strain>
    </source>
</reference>
<organism evidence="1 2">
    <name type="scientific">Flavobacterium cheonanense</name>
    <dbReference type="NCBI Taxonomy" id="706183"/>
    <lineage>
        <taxon>Bacteria</taxon>
        <taxon>Pseudomonadati</taxon>
        <taxon>Bacteroidota</taxon>
        <taxon>Flavobacteriia</taxon>
        <taxon>Flavobacteriales</taxon>
        <taxon>Flavobacteriaceae</taxon>
        <taxon>Flavobacterium</taxon>
    </lineage>
</organism>
<dbReference type="RefSeq" id="WP_344816635.1">
    <property type="nucleotide sequence ID" value="NZ_BAABCT010000005.1"/>
</dbReference>
<name>A0ABP7VVD8_9FLAO</name>
<evidence type="ECO:0008006" key="3">
    <source>
        <dbReference type="Google" id="ProtNLM"/>
    </source>
</evidence>
<dbReference type="PROSITE" id="PS52050">
    <property type="entry name" value="WYL"/>
    <property type="match status" value="1"/>
</dbReference>
<protein>
    <recommendedName>
        <fullName evidence="3">WYL domain-containing protein</fullName>
    </recommendedName>
</protein>
<evidence type="ECO:0000313" key="2">
    <source>
        <dbReference type="Proteomes" id="UP001500367"/>
    </source>
</evidence>
<dbReference type="Proteomes" id="UP001500367">
    <property type="component" value="Unassembled WGS sequence"/>
</dbReference>
<comment type="caution">
    <text evidence="1">The sequence shown here is derived from an EMBL/GenBank/DDBJ whole genome shotgun (WGS) entry which is preliminary data.</text>
</comment>
<dbReference type="EMBL" id="BAABCT010000005">
    <property type="protein sequence ID" value="GAA4074906.1"/>
    <property type="molecule type" value="Genomic_DNA"/>
</dbReference>
<keyword evidence="2" id="KW-1185">Reference proteome</keyword>
<evidence type="ECO:0000313" key="1">
    <source>
        <dbReference type="EMBL" id="GAA4074906.1"/>
    </source>
</evidence>
<accession>A0ABP7VVD8</accession>